<feature type="binding site" evidence="10">
    <location>
        <begin position="133"/>
        <end position="135"/>
    </location>
    <ligand>
        <name>2-[(2R,5Z)-2-carboxy-4-methylthiazol-5(2H)-ylidene]ethyl phosphate</name>
        <dbReference type="ChEBI" id="CHEBI:62899"/>
    </ligand>
</feature>
<dbReference type="GO" id="GO:0004789">
    <property type="term" value="F:thiamine-phosphate diphosphorylase activity"/>
    <property type="evidence" value="ECO:0007669"/>
    <property type="project" value="UniProtKB-UniRule"/>
</dbReference>
<dbReference type="CDD" id="cd00564">
    <property type="entry name" value="TMP_TenI"/>
    <property type="match status" value="1"/>
</dbReference>
<dbReference type="InterPro" id="IPR036206">
    <property type="entry name" value="ThiamineP_synth_sf"/>
</dbReference>
<feature type="binding site" evidence="10">
    <location>
        <position position="88"/>
    </location>
    <ligand>
        <name>Mg(2+)</name>
        <dbReference type="ChEBI" id="CHEBI:18420"/>
    </ligand>
</feature>
<dbReference type="InterPro" id="IPR034291">
    <property type="entry name" value="TMP_synthase"/>
</dbReference>
<dbReference type="SUPFAM" id="SSF51391">
    <property type="entry name" value="Thiamin phosphate synthase"/>
    <property type="match status" value="1"/>
</dbReference>
<feature type="binding site" evidence="10">
    <location>
        <position position="107"/>
    </location>
    <ligand>
        <name>4-amino-2-methyl-5-(diphosphooxymethyl)pyrimidine</name>
        <dbReference type="ChEBI" id="CHEBI:57841"/>
    </ligand>
</feature>
<feature type="binding site" evidence="10">
    <location>
        <position position="169"/>
    </location>
    <ligand>
        <name>2-[(2R,5Z)-2-carboxy-4-methylthiazol-5(2H)-ylidene]ethyl phosphate</name>
        <dbReference type="ChEBI" id="CHEBI:62899"/>
    </ligand>
</feature>
<evidence type="ECO:0000259" key="13">
    <source>
        <dbReference type="Pfam" id="PF02581"/>
    </source>
</evidence>
<evidence type="ECO:0000313" key="14">
    <source>
        <dbReference type="EMBL" id="MBU3839126.1"/>
    </source>
</evidence>
<dbReference type="EMBL" id="JAHLFW010000105">
    <property type="protein sequence ID" value="MBU3839126.1"/>
    <property type="molecule type" value="Genomic_DNA"/>
</dbReference>
<comment type="catalytic activity">
    <reaction evidence="7 10 11">
        <text>4-methyl-5-(2-phosphooxyethyl)-thiazole + 4-amino-2-methyl-5-(diphosphooxymethyl)pyrimidine + H(+) = thiamine phosphate + diphosphate</text>
        <dbReference type="Rhea" id="RHEA:22328"/>
        <dbReference type="ChEBI" id="CHEBI:15378"/>
        <dbReference type="ChEBI" id="CHEBI:33019"/>
        <dbReference type="ChEBI" id="CHEBI:37575"/>
        <dbReference type="ChEBI" id="CHEBI:57841"/>
        <dbReference type="ChEBI" id="CHEBI:58296"/>
        <dbReference type="EC" id="2.5.1.3"/>
    </reaction>
</comment>
<evidence type="ECO:0000256" key="11">
    <source>
        <dbReference type="RuleBase" id="RU003826"/>
    </source>
</evidence>
<comment type="catalytic activity">
    <reaction evidence="8 10 11">
        <text>2-(2-carboxy-4-methylthiazol-5-yl)ethyl phosphate + 4-amino-2-methyl-5-(diphosphooxymethyl)pyrimidine + 2 H(+) = thiamine phosphate + CO2 + diphosphate</text>
        <dbReference type="Rhea" id="RHEA:47848"/>
        <dbReference type="ChEBI" id="CHEBI:15378"/>
        <dbReference type="ChEBI" id="CHEBI:16526"/>
        <dbReference type="ChEBI" id="CHEBI:33019"/>
        <dbReference type="ChEBI" id="CHEBI:37575"/>
        <dbReference type="ChEBI" id="CHEBI:57841"/>
        <dbReference type="ChEBI" id="CHEBI:62890"/>
        <dbReference type="EC" id="2.5.1.3"/>
    </reaction>
</comment>
<feature type="domain" description="Thiamine phosphate synthase/TenI" evidence="13">
    <location>
        <begin position="10"/>
        <end position="191"/>
    </location>
</feature>
<evidence type="ECO:0000256" key="10">
    <source>
        <dbReference type="HAMAP-Rule" id="MF_00097"/>
    </source>
</evidence>
<dbReference type="FunFam" id="3.20.20.70:FF:000096">
    <property type="entry name" value="Thiamine-phosphate synthase"/>
    <property type="match status" value="1"/>
</dbReference>
<name>A0A948TDP6_9BACT</name>
<feature type="binding site" evidence="10">
    <location>
        <position position="68"/>
    </location>
    <ligand>
        <name>4-amino-2-methyl-5-(diphosphooxymethyl)pyrimidine</name>
        <dbReference type="ChEBI" id="CHEBI:57841"/>
    </ligand>
</feature>
<feature type="binding site" evidence="10">
    <location>
        <position position="136"/>
    </location>
    <ligand>
        <name>4-amino-2-methyl-5-(diphosphooxymethyl)pyrimidine</name>
        <dbReference type="ChEBI" id="CHEBI:57841"/>
    </ligand>
</feature>
<evidence type="ECO:0000256" key="3">
    <source>
        <dbReference type="ARBA" id="ARBA00022679"/>
    </source>
</evidence>
<comment type="pathway">
    <text evidence="2 10 12">Cofactor biosynthesis; thiamine diphosphate biosynthesis; thiamine phosphate from 4-amino-2-methyl-5-diphosphomethylpyrimidine and 4-methyl-5-(2-phosphoethyl)-thiazole: step 1/1.</text>
</comment>
<dbReference type="Pfam" id="PF02581">
    <property type="entry name" value="TMP-TENI"/>
    <property type="match status" value="1"/>
</dbReference>
<gene>
    <name evidence="10" type="primary">thiE</name>
    <name evidence="14" type="ORF">H9777_12615</name>
</gene>
<dbReference type="NCBIfam" id="TIGR00693">
    <property type="entry name" value="thiE"/>
    <property type="match status" value="1"/>
</dbReference>
<evidence type="ECO:0000256" key="5">
    <source>
        <dbReference type="ARBA" id="ARBA00022842"/>
    </source>
</evidence>
<dbReference type="PANTHER" id="PTHR20857">
    <property type="entry name" value="THIAMINE-PHOSPHATE PYROPHOSPHORYLASE"/>
    <property type="match status" value="1"/>
</dbReference>
<accession>A0A948TDP6</accession>
<evidence type="ECO:0000256" key="12">
    <source>
        <dbReference type="RuleBase" id="RU004253"/>
    </source>
</evidence>
<keyword evidence="6 10" id="KW-0784">Thiamine biosynthesis</keyword>
<dbReference type="GO" id="GO:0005737">
    <property type="term" value="C:cytoplasm"/>
    <property type="evidence" value="ECO:0007669"/>
    <property type="project" value="TreeGrafter"/>
</dbReference>
<evidence type="ECO:0000256" key="1">
    <source>
        <dbReference type="ARBA" id="ARBA00003814"/>
    </source>
</evidence>
<dbReference type="InterPro" id="IPR013785">
    <property type="entry name" value="Aldolase_TIM"/>
</dbReference>
<comment type="similarity">
    <text evidence="10 11">Belongs to the thiamine-phosphate synthase family.</text>
</comment>
<dbReference type="PANTHER" id="PTHR20857:SF15">
    <property type="entry name" value="THIAMINE-PHOSPHATE SYNTHASE"/>
    <property type="match status" value="1"/>
</dbReference>
<dbReference type="NCBIfam" id="NF000736">
    <property type="entry name" value="PRK00043.2-3"/>
    <property type="match status" value="1"/>
</dbReference>
<comment type="cofactor">
    <cofactor evidence="10">
        <name>Mg(2+)</name>
        <dbReference type="ChEBI" id="CHEBI:18420"/>
    </cofactor>
    <text evidence="10">Binds 1 Mg(2+) ion per subunit.</text>
</comment>
<proteinExistence type="inferred from homology"/>
<reference evidence="14" key="2">
    <citation type="submission" date="2021-04" db="EMBL/GenBank/DDBJ databases">
        <authorList>
            <person name="Gilroy R."/>
        </authorList>
    </citation>
    <scope>NUCLEOTIDE SEQUENCE</scope>
    <source>
        <strain evidence="14">G4-2901</strain>
    </source>
</reference>
<dbReference type="AlphaFoldDB" id="A0A948TDP6"/>
<keyword evidence="4 10" id="KW-0479">Metal-binding</keyword>
<dbReference type="GO" id="GO:0009228">
    <property type="term" value="P:thiamine biosynthetic process"/>
    <property type="evidence" value="ECO:0007669"/>
    <property type="project" value="UniProtKB-KW"/>
</dbReference>
<evidence type="ECO:0000256" key="2">
    <source>
        <dbReference type="ARBA" id="ARBA00005165"/>
    </source>
</evidence>
<evidence type="ECO:0000256" key="7">
    <source>
        <dbReference type="ARBA" id="ARBA00047334"/>
    </source>
</evidence>
<keyword evidence="3 10" id="KW-0808">Transferase</keyword>
<comment type="caution">
    <text evidence="10">Lacks conserved residue(s) required for the propagation of feature annotation.</text>
</comment>
<sequence>MDTKAFKLQFITHFTEQYSYLDSARMALEGGCRWVQLRMKDVSDEEVEAIAVKVKELCRQYSATFIIDDRVELVKKLKANGVHLGKNDMPIAEARRILGNEFIIGGTANTFDDVKAHYLSGADYIGCGPFRFTTTKKKLSPILGLEGYRSITSQMKAEGINIPIVAIGGITIDDIPGIMQTGVTGIALSGTILRAENPVEETGRIKSLIENC</sequence>
<evidence type="ECO:0000313" key="15">
    <source>
        <dbReference type="Proteomes" id="UP000783796"/>
    </source>
</evidence>
<dbReference type="GO" id="GO:0009229">
    <property type="term" value="P:thiamine diphosphate biosynthetic process"/>
    <property type="evidence" value="ECO:0007669"/>
    <property type="project" value="UniProtKB-UniRule"/>
</dbReference>
<dbReference type="Proteomes" id="UP000783796">
    <property type="component" value="Unassembled WGS sequence"/>
</dbReference>
<dbReference type="EC" id="2.5.1.3" evidence="10"/>
<feature type="binding site" evidence="10">
    <location>
        <begin position="36"/>
        <end position="40"/>
    </location>
    <ligand>
        <name>4-amino-2-methyl-5-(diphosphooxymethyl)pyrimidine</name>
        <dbReference type="ChEBI" id="CHEBI:57841"/>
    </ligand>
</feature>
<comment type="function">
    <text evidence="1 10">Condenses 4-methyl-5-(beta-hydroxyethyl)thiazole monophosphate (THZ-P) and 2-methyl-4-amino-5-hydroxymethyl pyrimidine pyrophosphate (HMP-PP) to form thiamine monophosphate (TMP).</text>
</comment>
<dbReference type="GO" id="GO:0000287">
    <property type="term" value="F:magnesium ion binding"/>
    <property type="evidence" value="ECO:0007669"/>
    <property type="project" value="UniProtKB-UniRule"/>
</dbReference>
<comment type="caution">
    <text evidence="14">The sequence shown here is derived from an EMBL/GenBank/DDBJ whole genome shotgun (WGS) entry which is preliminary data.</text>
</comment>
<evidence type="ECO:0000256" key="4">
    <source>
        <dbReference type="ARBA" id="ARBA00022723"/>
    </source>
</evidence>
<comment type="catalytic activity">
    <reaction evidence="9 10 11">
        <text>2-[(2R,5Z)-2-carboxy-4-methylthiazol-5(2H)-ylidene]ethyl phosphate + 4-amino-2-methyl-5-(diphosphooxymethyl)pyrimidine + 2 H(+) = thiamine phosphate + CO2 + diphosphate</text>
        <dbReference type="Rhea" id="RHEA:47844"/>
        <dbReference type="ChEBI" id="CHEBI:15378"/>
        <dbReference type="ChEBI" id="CHEBI:16526"/>
        <dbReference type="ChEBI" id="CHEBI:33019"/>
        <dbReference type="ChEBI" id="CHEBI:37575"/>
        <dbReference type="ChEBI" id="CHEBI:57841"/>
        <dbReference type="ChEBI" id="CHEBI:62899"/>
        <dbReference type="EC" id="2.5.1.3"/>
    </reaction>
</comment>
<keyword evidence="5 10" id="KW-0460">Magnesium</keyword>
<evidence type="ECO:0000256" key="9">
    <source>
        <dbReference type="ARBA" id="ARBA00047883"/>
    </source>
</evidence>
<dbReference type="Gene3D" id="3.20.20.70">
    <property type="entry name" value="Aldolase class I"/>
    <property type="match status" value="1"/>
</dbReference>
<evidence type="ECO:0000256" key="8">
    <source>
        <dbReference type="ARBA" id="ARBA00047851"/>
    </source>
</evidence>
<dbReference type="InterPro" id="IPR022998">
    <property type="entry name" value="ThiamineP_synth_TenI"/>
</dbReference>
<organism evidence="14 15">
    <name type="scientific">Candidatus Phocaeicola faecigallinarum</name>
    <dbReference type="NCBI Taxonomy" id="2838732"/>
    <lineage>
        <taxon>Bacteria</taxon>
        <taxon>Pseudomonadati</taxon>
        <taxon>Bacteroidota</taxon>
        <taxon>Bacteroidia</taxon>
        <taxon>Bacteroidales</taxon>
        <taxon>Bacteroidaceae</taxon>
        <taxon>Phocaeicola</taxon>
    </lineage>
</organism>
<reference evidence="14" key="1">
    <citation type="journal article" date="2021" name="PeerJ">
        <title>Extensive microbial diversity within the chicken gut microbiome revealed by metagenomics and culture.</title>
        <authorList>
            <person name="Gilroy R."/>
            <person name="Ravi A."/>
            <person name="Getino M."/>
            <person name="Pursley I."/>
            <person name="Horton D.L."/>
            <person name="Alikhan N.F."/>
            <person name="Baker D."/>
            <person name="Gharbi K."/>
            <person name="Hall N."/>
            <person name="Watson M."/>
            <person name="Adriaenssens E.M."/>
            <person name="Foster-Nyarko E."/>
            <person name="Jarju S."/>
            <person name="Secka A."/>
            <person name="Antonio M."/>
            <person name="Oren A."/>
            <person name="Chaudhuri R.R."/>
            <person name="La Ragione R."/>
            <person name="Hildebrand F."/>
            <person name="Pallen M.J."/>
        </authorList>
    </citation>
    <scope>NUCLEOTIDE SEQUENCE</scope>
    <source>
        <strain evidence="14">G4-2901</strain>
    </source>
</reference>
<dbReference type="HAMAP" id="MF_00097">
    <property type="entry name" value="TMP_synthase"/>
    <property type="match status" value="1"/>
</dbReference>
<protein>
    <recommendedName>
        <fullName evidence="10">Thiamine-phosphate synthase</fullName>
        <shortName evidence="10">TP synthase</shortName>
        <shortName evidence="10">TPS</shortName>
        <ecNumber evidence="10">2.5.1.3</ecNumber>
    </recommendedName>
    <alternativeName>
        <fullName evidence="10">Thiamine-phosphate pyrophosphorylase</fullName>
        <shortName evidence="10">TMP pyrophosphorylase</shortName>
        <shortName evidence="10">TMP-PPase</shortName>
    </alternativeName>
</protein>
<feature type="binding site" evidence="10">
    <location>
        <position position="69"/>
    </location>
    <ligand>
        <name>Mg(2+)</name>
        <dbReference type="ChEBI" id="CHEBI:18420"/>
    </ligand>
</feature>
<evidence type="ECO:0000256" key="6">
    <source>
        <dbReference type="ARBA" id="ARBA00022977"/>
    </source>
</evidence>